<name>A0ABP4DK48_9ACTN</name>
<proteinExistence type="predicted"/>
<dbReference type="Proteomes" id="UP001501072">
    <property type="component" value="Unassembled WGS sequence"/>
</dbReference>
<keyword evidence="3" id="KW-1185">Reference proteome</keyword>
<evidence type="ECO:0000313" key="3">
    <source>
        <dbReference type="Proteomes" id="UP001501072"/>
    </source>
</evidence>
<accession>A0ABP4DK48</accession>
<evidence type="ECO:0000313" key="2">
    <source>
        <dbReference type="EMBL" id="GAA1009611.1"/>
    </source>
</evidence>
<protein>
    <submittedName>
        <fullName evidence="2">Uncharacterized protein</fullName>
    </submittedName>
</protein>
<feature type="compositionally biased region" description="Low complexity" evidence="1">
    <location>
        <begin position="79"/>
        <end position="90"/>
    </location>
</feature>
<feature type="region of interest" description="Disordered" evidence="1">
    <location>
        <begin position="24"/>
        <end position="119"/>
    </location>
</feature>
<reference evidence="3" key="1">
    <citation type="journal article" date="2019" name="Int. J. Syst. Evol. Microbiol.">
        <title>The Global Catalogue of Microorganisms (GCM) 10K type strain sequencing project: providing services to taxonomists for standard genome sequencing and annotation.</title>
        <authorList>
            <consortium name="The Broad Institute Genomics Platform"/>
            <consortium name="The Broad Institute Genome Sequencing Center for Infectious Disease"/>
            <person name="Wu L."/>
            <person name="Ma J."/>
        </authorList>
    </citation>
    <scope>NUCLEOTIDE SEQUENCE [LARGE SCALE GENOMIC DNA]</scope>
    <source>
        <strain evidence="3">JCM 11269</strain>
    </source>
</reference>
<gene>
    <name evidence="2" type="ORF">GCM10009564_25380</name>
</gene>
<evidence type="ECO:0000256" key="1">
    <source>
        <dbReference type="SAM" id="MobiDB-lite"/>
    </source>
</evidence>
<dbReference type="EMBL" id="BAAAHU010000021">
    <property type="protein sequence ID" value="GAA1009611.1"/>
    <property type="molecule type" value="Genomic_DNA"/>
</dbReference>
<sequence length="176" mass="18498">MSARTQVRPHTGAALLLSRKVNTAVRPGGTGNAGAFVGPKSAPRTQAHAPGTRRTTAIPGDMADHVSEGAPSGPPGGRRPPSAGTSRGSRQPARRPSCPSTGGGRAAGTAWTRSSPPRDRINHGFARVLPDQEARFHRHGWGYSHTIEVAALLLAEHRRPDDICLLRQAITADFGT</sequence>
<comment type="caution">
    <text evidence="2">The sequence shown here is derived from an EMBL/GenBank/DDBJ whole genome shotgun (WGS) entry which is preliminary data.</text>
</comment>
<organism evidence="2 3">
    <name type="scientific">Streptomyces thermogriseus</name>
    <dbReference type="NCBI Taxonomy" id="75292"/>
    <lineage>
        <taxon>Bacteria</taxon>
        <taxon>Bacillati</taxon>
        <taxon>Actinomycetota</taxon>
        <taxon>Actinomycetes</taxon>
        <taxon>Kitasatosporales</taxon>
        <taxon>Streptomycetaceae</taxon>
        <taxon>Streptomyces</taxon>
    </lineage>
</organism>